<reference evidence="3" key="1">
    <citation type="journal article" date="2019" name="Int. J. Syst. Evol. Microbiol.">
        <title>The Global Catalogue of Microorganisms (GCM) 10K type strain sequencing project: providing services to taxonomists for standard genome sequencing and annotation.</title>
        <authorList>
            <consortium name="The Broad Institute Genomics Platform"/>
            <consortium name="The Broad Institute Genome Sequencing Center for Infectious Disease"/>
            <person name="Wu L."/>
            <person name="Ma J."/>
        </authorList>
    </citation>
    <scope>NUCLEOTIDE SEQUENCE [LARGE SCALE GENOMIC DNA]</scope>
    <source>
        <strain evidence="3">JCM 18285</strain>
    </source>
</reference>
<evidence type="ECO:0000313" key="3">
    <source>
        <dbReference type="Proteomes" id="UP001501302"/>
    </source>
</evidence>
<name>A0ABP9GMN9_9FLAO</name>
<keyword evidence="3" id="KW-1185">Reference proteome</keyword>
<gene>
    <name evidence="2" type="ORF">GCM10023314_21620</name>
</gene>
<comment type="caution">
    <text evidence="2">The sequence shown here is derived from an EMBL/GenBank/DDBJ whole genome shotgun (WGS) entry which is preliminary data.</text>
</comment>
<sequence>MLKKILLIAMALSHGYIFSQVGIGTTNPDPSSILEIKSDSQGILIPRLTTLQISNMVSPATGLMVYNSDLNEFQFNCSVPATPDWSKISHGSSVKYSNTNTATNINSAAYTNIPIFGSLDWNDDTTLYNLLGNTMTINTTGRYKITANIAYIVPTIANNSDLRVSVEAQIAINGTPTGAIGNTGYVRHSNGHVEASLHVTEVFNITAGQTISVQTKRGGNSAPAVFRSIGTSNIYIERIK</sequence>
<evidence type="ECO:0000256" key="1">
    <source>
        <dbReference type="SAM" id="SignalP"/>
    </source>
</evidence>
<keyword evidence="1" id="KW-0732">Signal</keyword>
<dbReference type="EMBL" id="BAABJJ010000033">
    <property type="protein sequence ID" value="GAA4947995.1"/>
    <property type="molecule type" value="Genomic_DNA"/>
</dbReference>
<organism evidence="2 3">
    <name type="scientific">Algibacter agarivorans</name>
    <dbReference type="NCBI Taxonomy" id="1109741"/>
    <lineage>
        <taxon>Bacteria</taxon>
        <taxon>Pseudomonadati</taxon>
        <taxon>Bacteroidota</taxon>
        <taxon>Flavobacteriia</taxon>
        <taxon>Flavobacteriales</taxon>
        <taxon>Flavobacteriaceae</taxon>
        <taxon>Algibacter</taxon>
    </lineage>
</organism>
<accession>A0ABP9GMN9</accession>
<feature type="chain" id="PRO_5045321539" description="C1q domain-containing protein" evidence="1">
    <location>
        <begin position="20"/>
        <end position="240"/>
    </location>
</feature>
<protein>
    <recommendedName>
        <fullName evidence="4">C1q domain-containing protein</fullName>
    </recommendedName>
</protein>
<dbReference type="RefSeq" id="WP_345192079.1">
    <property type="nucleotide sequence ID" value="NZ_BAABJJ010000033.1"/>
</dbReference>
<evidence type="ECO:0000313" key="2">
    <source>
        <dbReference type="EMBL" id="GAA4947995.1"/>
    </source>
</evidence>
<proteinExistence type="predicted"/>
<feature type="signal peptide" evidence="1">
    <location>
        <begin position="1"/>
        <end position="19"/>
    </location>
</feature>
<evidence type="ECO:0008006" key="4">
    <source>
        <dbReference type="Google" id="ProtNLM"/>
    </source>
</evidence>
<dbReference type="Proteomes" id="UP001501302">
    <property type="component" value="Unassembled WGS sequence"/>
</dbReference>